<dbReference type="CDD" id="cd21194">
    <property type="entry name" value="CH_beta_spectrin_rpt2"/>
    <property type="match status" value="1"/>
</dbReference>
<name>A0A7R9IRB2_9NEOP</name>
<accession>A0A7R9IRB2</accession>
<dbReference type="InterPro" id="IPR036872">
    <property type="entry name" value="CH_dom_sf"/>
</dbReference>
<evidence type="ECO:0000256" key="2">
    <source>
        <dbReference type="ARBA" id="ARBA00023203"/>
    </source>
</evidence>
<evidence type="ECO:0000313" key="4">
    <source>
        <dbReference type="EMBL" id="CAD7463130.1"/>
    </source>
</evidence>
<dbReference type="InterPro" id="IPR001715">
    <property type="entry name" value="CH_dom"/>
</dbReference>
<reference evidence="4" key="1">
    <citation type="submission" date="2020-11" db="EMBL/GenBank/DDBJ databases">
        <authorList>
            <person name="Tran Van P."/>
        </authorList>
    </citation>
    <scope>NUCLEOTIDE SEQUENCE</scope>
</reference>
<organism evidence="4">
    <name type="scientific">Timema tahoe</name>
    <dbReference type="NCBI Taxonomy" id="61484"/>
    <lineage>
        <taxon>Eukaryota</taxon>
        <taxon>Metazoa</taxon>
        <taxon>Ecdysozoa</taxon>
        <taxon>Arthropoda</taxon>
        <taxon>Hexapoda</taxon>
        <taxon>Insecta</taxon>
        <taxon>Pterygota</taxon>
        <taxon>Neoptera</taxon>
        <taxon>Polyneoptera</taxon>
        <taxon>Phasmatodea</taxon>
        <taxon>Timematodea</taxon>
        <taxon>Timematoidea</taxon>
        <taxon>Timematidae</taxon>
        <taxon>Timema</taxon>
    </lineage>
</organism>
<keyword evidence="2" id="KW-0009">Actin-binding</keyword>
<keyword evidence="1" id="KW-0677">Repeat</keyword>
<dbReference type="AlphaFoldDB" id="A0A7R9IRB2"/>
<protein>
    <recommendedName>
        <fullName evidence="3">Calponin-homology (CH) domain-containing protein</fullName>
    </recommendedName>
</protein>
<dbReference type="Pfam" id="PF00307">
    <property type="entry name" value="CH"/>
    <property type="match status" value="1"/>
</dbReference>
<gene>
    <name evidence="4" type="ORF">TTEB3V08_LOCUS11016</name>
</gene>
<evidence type="ECO:0000256" key="1">
    <source>
        <dbReference type="ARBA" id="ARBA00022737"/>
    </source>
</evidence>
<dbReference type="Gene3D" id="1.20.58.60">
    <property type="match status" value="1"/>
</dbReference>
<dbReference type="EMBL" id="OE007315">
    <property type="protein sequence ID" value="CAD7463130.1"/>
    <property type="molecule type" value="Genomic_DNA"/>
</dbReference>
<dbReference type="PROSITE" id="PS00020">
    <property type="entry name" value="ACTININ_2"/>
    <property type="match status" value="1"/>
</dbReference>
<dbReference type="SUPFAM" id="SSF47576">
    <property type="entry name" value="Calponin-homology domain, CH-domain"/>
    <property type="match status" value="1"/>
</dbReference>
<sequence>MLRGWMWMKVECVDQKVRLESIGAEDIVDGNPRLILGLIWTIILRFQIQEIEIDVDEENESSEKKSAKDALLLWCQRKTNGYPGVNIQDFTGSWRSGLGFNALIHAHRPDLIDFEALQPTRHIDNLNNAFDIANNELGIPRLLDAEDVDQTRPDEKSVITYVASYYHTFARMKNEMKSGRRIANIVGQMMDADKMKIHYERLTSNLLEWIRLKVVELEDRDFPNSLEGIQKDLTRFKDYRTIEKPPKYKERSEIEALYFHINTHLKSLNQPAFSPQDGQLIHDLERSWEGLERAEYRREVALRQELLRQQRLEHLNYKFEKKSVLREGYLKEMIQVLSDPRYGSNLTQVDATVKKHEAISADIMAREVVRSTFHTTL</sequence>
<dbReference type="SMART" id="SM00033">
    <property type="entry name" value="CH"/>
    <property type="match status" value="1"/>
</dbReference>
<dbReference type="FunFam" id="1.10.418.10:FF:000001">
    <property type="entry name" value="Actinin alpha 1"/>
    <property type="match status" value="1"/>
</dbReference>
<dbReference type="InterPro" id="IPR002017">
    <property type="entry name" value="Spectrin_repeat"/>
</dbReference>
<dbReference type="InterPro" id="IPR001589">
    <property type="entry name" value="Actinin_actin-bd_CS"/>
</dbReference>
<dbReference type="Gene3D" id="1.10.418.10">
    <property type="entry name" value="Calponin-like domain"/>
    <property type="match status" value="2"/>
</dbReference>
<dbReference type="PANTHER" id="PTHR11915">
    <property type="entry name" value="SPECTRIN/FILAMIN RELATED CYTOSKELETAL PROTEIN"/>
    <property type="match status" value="1"/>
</dbReference>
<proteinExistence type="predicted"/>
<dbReference type="SUPFAM" id="SSF46966">
    <property type="entry name" value="Spectrin repeat"/>
    <property type="match status" value="2"/>
</dbReference>
<evidence type="ECO:0000259" key="3">
    <source>
        <dbReference type="PROSITE" id="PS50021"/>
    </source>
</evidence>
<dbReference type="GO" id="GO:0003779">
    <property type="term" value="F:actin binding"/>
    <property type="evidence" value="ECO:0007669"/>
    <property type="project" value="UniProtKB-KW"/>
</dbReference>
<feature type="domain" description="Calponin-homology (CH)" evidence="3">
    <location>
        <begin position="1"/>
        <end position="47"/>
    </location>
</feature>
<feature type="domain" description="Calponin-homology (CH)" evidence="3">
    <location>
        <begin position="65"/>
        <end position="170"/>
    </location>
</feature>
<dbReference type="PROSITE" id="PS50021">
    <property type="entry name" value="CH"/>
    <property type="match status" value="2"/>
</dbReference>
<dbReference type="Pfam" id="PF00435">
    <property type="entry name" value="Spectrin"/>
    <property type="match status" value="1"/>
</dbReference>